<dbReference type="Pfam" id="PF04241">
    <property type="entry name" value="DUF423"/>
    <property type="match status" value="1"/>
</dbReference>
<keyword evidence="5 6" id="KW-0472">Membrane</keyword>
<keyword evidence="3 6" id="KW-0812">Transmembrane</keyword>
<reference evidence="7 8" key="1">
    <citation type="submission" date="2019-09" db="EMBL/GenBank/DDBJ databases">
        <title>Bird 10,000 Genomes (B10K) Project - Family phase.</title>
        <authorList>
            <person name="Zhang G."/>
        </authorList>
    </citation>
    <scope>NUCLEOTIDE SEQUENCE [LARGE SCALE GENOMIC DNA]</scope>
    <source>
        <strain evidence="7">B10K-DU-002-35</strain>
        <tissue evidence="7">Muscle</tissue>
    </source>
</reference>
<dbReference type="EMBL" id="VXBP01007734">
    <property type="protein sequence ID" value="NXO01122.1"/>
    <property type="molecule type" value="Genomic_DNA"/>
</dbReference>
<evidence type="ECO:0000313" key="8">
    <source>
        <dbReference type="Proteomes" id="UP000565785"/>
    </source>
</evidence>
<feature type="non-terminal residue" evidence="7">
    <location>
        <position position="1"/>
    </location>
</feature>
<evidence type="ECO:0000313" key="7">
    <source>
        <dbReference type="EMBL" id="NXO01122.1"/>
    </source>
</evidence>
<comment type="similarity">
    <text evidence="2">Belongs to the TMEM256 family.</text>
</comment>
<evidence type="ECO:0000256" key="6">
    <source>
        <dbReference type="SAM" id="Phobius"/>
    </source>
</evidence>
<sequence length="75" mass="7831">QLFSTANQFHLLHSLALLAVPHCRRPALAGSLLIAGISLFCGPFYYHGLSGDPSLNPAAPVGGTLFILGWGAMAL</sequence>
<proteinExistence type="inferred from homology"/>
<keyword evidence="4 6" id="KW-1133">Transmembrane helix</keyword>
<name>A0A7L1NMH8_RHICY</name>
<feature type="transmembrane region" description="Helical" evidence="6">
    <location>
        <begin position="27"/>
        <end position="46"/>
    </location>
</feature>
<evidence type="ECO:0000256" key="1">
    <source>
        <dbReference type="ARBA" id="ARBA00004141"/>
    </source>
</evidence>
<comment type="caution">
    <text evidence="7">The sequence shown here is derived from an EMBL/GenBank/DDBJ whole genome shotgun (WGS) entry which is preliminary data.</text>
</comment>
<dbReference type="PANTHER" id="PTHR43461">
    <property type="entry name" value="TRANSMEMBRANE PROTEIN 256"/>
    <property type="match status" value="1"/>
</dbReference>
<keyword evidence="8" id="KW-1185">Reference proteome</keyword>
<dbReference type="GO" id="GO:0016020">
    <property type="term" value="C:membrane"/>
    <property type="evidence" value="ECO:0007669"/>
    <property type="project" value="UniProtKB-SubCell"/>
</dbReference>
<dbReference type="Proteomes" id="UP000565785">
    <property type="component" value="Unassembled WGS sequence"/>
</dbReference>
<evidence type="ECO:0000256" key="4">
    <source>
        <dbReference type="ARBA" id="ARBA00022989"/>
    </source>
</evidence>
<accession>A0A7L1NMH8</accession>
<dbReference type="OrthoDB" id="269173at2759"/>
<dbReference type="InterPro" id="IPR006696">
    <property type="entry name" value="DUF423"/>
</dbReference>
<evidence type="ECO:0000256" key="5">
    <source>
        <dbReference type="ARBA" id="ARBA00023136"/>
    </source>
</evidence>
<dbReference type="AlphaFoldDB" id="A0A7L1NMH8"/>
<dbReference type="PANTHER" id="PTHR43461:SF1">
    <property type="entry name" value="TRANSMEMBRANE PROTEIN 256"/>
    <property type="match status" value="1"/>
</dbReference>
<gene>
    <name evidence="7" type="primary">Tm256</name>
    <name evidence="7" type="ORF">RHICYA_R15202</name>
</gene>
<protein>
    <submittedName>
        <fullName evidence="7">TM256 protein</fullName>
    </submittedName>
</protein>
<feature type="non-terminal residue" evidence="7">
    <location>
        <position position="75"/>
    </location>
</feature>
<evidence type="ECO:0000256" key="3">
    <source>
        <dbReference type="ARBA" id="ARBA00022692"/>
    </source>
</evidence>
<organism evidence="7 8">
    <name type="scientific">Rhinopomastus cyanomelas</name>
    <name type="common">Common scimitarbill</name>
    <dbReference type="NCBI Taxonomy" id="113115"/>
    <lineage>
        <taxon>Eukaryota</taxon>
        <taxon>Metazoa</taxon>
        <taxon>Chordata</taxon>
        <taxon>Craniata</taxon>
        <taxon>Vertebrata</taxon>
        <taxon>Euteleostomi</taxon>
        <taxon>Archelosauria</taxon>
        <taxon>Archosauria</taxon>
        <taxon>Dinosauria</taxon>
        <taxon>Saurischia</taxon>
        <taxon>Theropoda</taxon>
        <taxon>Coelurosauria</taxon>
        <taxon>Aves</taxon>
        <taxon>Neognathae</taxon>
        <taxon>Neoaves</taxon>
        <taxon>Telluraves</taxon>
        <taxon>Coraciimorphae</taxon>
        <taxon>Bucerotiformes</taxon>
        <taxon>Rhinopomastidae</taxon>
        <taxon>Rhinopomastus</taxon>
    </lineage>
</organism>
<comment type="subcellular location">
    <subcellularLocation>
        <location evidence="1">Membrane</location>
        <topology evidence="1">Multi-pass membrane protein</topology>
    </subcellularLocation>
</comment>
<evidence type="ECO:0000256" key="2">
    <source>
        <dbReference type="ARBA" id="ARBA00006208"/>
    </source>
</evidence>